<dbReference type="STRING" id="1679170.AC625_17150"/>
<reference evidence="3" key="1">
    <citation type="submission" date="2015-07" db="EMBL/GenBank/DDBJ databases">
        <title>Genome sequencing project for genomic taxonomy and phylogenomics of Bacillus-like bacteria.</title>
        <authorList>
            <person name="Liu B."/>
            <person name="Wang J."/>
            <person name="Zhu Y."/>
            <person name="Liu G."/>
            <person name="Chen Q."/>
            <person name="Chen Z."/>
            <person name="Lan J."/>
            <person name="Che J."/>
            <person name="Ge C."/>
            <person name="Shi H."/>
            <person name="Pan Z."/>
            <person name="Liu X."/>
        </authorList>
    </citation>
    <scope>NUCLEOTIDE SEQUENCE [LARGE SCALE GENOMIC DNA]</scope>
    <source>
        <strain evidence="3">FJAT-27997</strain>
    </source>
</reference>
<evidence type="ECO:0000259" key="1">
    <source>
        <dbReference type="Pfam" id="PF00535"/>
    </source>
</evidence>
<dbReference type="PANTHER" id="PTHR43685">
    <property type="entry name" value="GLYCOSYLTRANSFERASE"/>
    <property type="match status" value="1"/>
</dbReference>
<evidence type="ECO:0000313" key="2">
    <source>
        <dbReference type="EMBL" id="KMY51041.1"/>
    </source>
</evidence>
<dbReference type="Pfam" id="PF00535">
    <property type="entry name" value="Glycos_transf_2"/>
    <property type="match status" value="1"/>
</dbReference>
<dbReference type="OrthoDB" id="9771846at2"/>
<evidence type="ECO:0000313" key="3">
    <source>
        <dbReference type="Proteomes" id="UP000037146"/>
    </source>
</evidence>
<dbReference type="InterPro" id="IPR029044">
    <property type="entry name" value="Nucleotide-diphossugar_trans"/>
</dbReference>
<keyword evidence="3" id="KW-1185">Reference proteome</keyword>
<dbReference type="SUPFAM" id="SSF53448">
    <property type="entry name" value="Nucleotide-diphospho-sugar transferases"/>
    <property type="match status" value="1"/>
</dbReference>
<name>A0A0K9GWP9_9BACI</name>
<dbReference type="EMBL" id="LFZW01000001">
    <property type="protein sequence ID" value="KMY51041.1"/>
    <property type="molecule type" value="Genomic_DNA"/>
</dbReference>
<dbReference type="AlphaFoldDB" id="A0A0K9GWP9"/>
<sequence length="303" mass="35348">MKLVKDEKLYVEHKPEKSNICAVIVTFNPDLNIPDRVNAIKEQVMEVVIVDNGSENLEWIEEITKDSSVKVICNKQNLGIATALNQGAYYANENRYKWLLTLDQDTFVNSYLVENHIQTFIKHTTQKDLALLGTNYQDKNINKQSIYQIDSKLNWIEIDEVICSGSLMYIPIFLNLGCFREELFIDQVDNEYCIRLKSKGYKIAMSSYIGMVHSMGEITSRNFFNKTIYVYNQSSLRSYYRTRNCLILFRENILKNPKWALKKLISVIKDYTKVILFEDNKFSKVKFMILGFYHALTKTTGKL</sequence>
<comment type="caution">
    <text evidence="2">The sequence shown here is derived from an EMBL/GenBank/DDBJ whole genome shotgun (WGS) entry which is preliminary data.</text>
</comment>
<protein>
    <recommendedName>
        <fullName evidence="1">Glycosyltransferase 2-like domain-containing protein</fullName>
    </recommendedName>
</protein>
<dbReference type="PATRIC" id="fig|1679170.3.peg.3901"/>
<dbReference type="InterPro" id="IPR001173">
    <property type="entry name" value="Glyco_trans_2-like"/>
</dbReference>
<proteinExistence type="predicted"/>
<gene>
    <name evidence="2" type="ORF">AC625_17150</name>
</gene>
<dbReference type="Gene3D" id="3.90.550.10">
    <property type="entry name" value="Spore Coat Polysaccharide Biosynthesis Protein SpsA, Chain A"/>
    <property type="match status" value="1"/>
</dbReference>
<organism evidence="2 3">
    <name type="scientific">Peribacillus loiseleuriae</name>
    <dbReference type="NCBI Taxonomy" id="1679170"/>
    <lineage>
        <taxon>Bacteria</taxon>
        <taxon>Bacillati</taxon>
        <taxon>Bacillota</taxon>
        <taxon>Bacilli</taxon>
        <taxon>Bacillales</taxon>
        <taxon>Bacillaceae</taxon>
        <taxon>Peribacillus</taxon>
    </lineage>
</organism>
<dbReference type="Proteomes" id="UP000037146">
    <property type="component" value="Unassembled WGS sequence"/>
</dbReference>
<dbReference type="InterPro" id="IPR050834">
    <property type="entry name" value="Glycosyltransf_2"/>
</dbReference>
<dbReference type="RefSeq" id="WP_049682393.1">
    <property type="nucleotide sequence ID" value="NZ_LFZW01000001.1"/>
</dbReference>
<dbReference type="PANTHER" id="PTHR43685:SF2">
    <property type="entry name" value="GLYCOSYLTRANSFERASE 2-LIKE DOMAIN-CONTAINING PROTEIN"/>
    <property type="match status" value="1"/>
</dbReference>
<feature type="domain" description="Glycosyltransferase 2-like" evidence="1">
    <location>
        <begin position="22"/>
        <end position="125"/>
    </location>
</feature>
<accession>A0A0K9GWP9</accession>